<keyword evidence="7" id="KW-0406">Ion transport</keyword>
<dbReference type="SUPFAM" id="SSF56935">
    <property type="entry name" value="Porins"/>
    <property type="match status" value="1"/>
</dbReference>
<comment type="subcellular location">
    <subcellularLocation>
        <location evidence="1 11">Cell outer membrane</location>
        <topology evidence="1 11">Multi-pass membrane protein</topology>
    </subcellularLocation>
</comment>
<dbReference type="Gene3D" id="2.40.170.20">
    <property type="entry name" value="TonB-dependent receptor, beta-barrel domain"/>
    <property type="match status" value="2"/>
</dbReference>
<reference evidence="16" key="1">
    <citation type="submission" date="2016-10" db="EMBL/GenBank/DDBJ databases">
        <authorList>
            <person name="Varghese N."/>
            <person name="Submissions S."/>
        </authorList>
    </citation>
    <scope>NUCLEOTIDE SEQUENCE [LARGE SCALE GENOMIC DNA]</scope>
    <source>
        <strain evidence="16">CGMCC 1.11014</strain>
    </source>
</reference>
<feature type="chain" id="PRO_5011482570" evidence="13">
    <location>
        <begin position="33"/>
        <end position="951"/>
    </location>
</feature>
<evidence type="ECO:0000256" key="12">
    <source>
        <dbReference type="SAM" id="MobiDB-lite"/>
    </source>
</evidence>
<evidence type="ECO:0000256" key="5">
    <source>
        <dbReference type="ARBA" id="ARBA00022692"/>
    </source>
</evidence>
<evidence type="ECO:0000313" key="16">
    <source>
        <dbReference type="Proteomes" id="UP000199391"/>
    </source>
</evidence>
<comment type="similarity">
    <text evidence="11">Belongs to the TonB-dependent receptor family.</text>
</comment>
<keyword evidence="4" id="KW-0410">Iron transport</keyword>
<feature type="domain" description="TonB-dependent receptor plug" evidence="14">
    <location>
        <begin position="119"/>
        <end position="226"/>
    </location>
</feature>
<dbReference type="InterPro" id="IPR012910">
    <property type="entry name" value="Plug_dom"/>
</dbReference>
<keyword evidence="9 11" id="KW-0472">Membrane</keyword>
<evidence type="ECO:0000259" key="14">
    <source>
        <dbReference type="Pfam" id="PF07715"/>
    </source>
</evidence>
<evidence type="ECO:0000256" key="1">
    <source>
        <dbReference type="ARBA" id="ARBA00004571"/>
    </source>
</evidence>
<keyword evidence="8" id="KW-0798">TonB box</keyword>
<evidence type="ECO:0000256" key="7">
    <source>
        <dbReference type="ARBA" id="ARBA00023065"/>
    </source>
</evidence>
<keyword evidence="2 11" id="KW-0813">Transport</keyword>
<dbReference type="InterPro" id="IPR039426">
    <property type="entry name" value="TonB-dep_rcpt-like"/>
</dbReference>
<dbReference type="RefSeq" id="WP_093556054.1">
    <property type="nucleotide sequence ID" value="NZ_FPBO01000011.1"/>
</dbReference>
<name>A0A1I7JCU4_9BURK</name>
<dbReference type="Proteomes" id="UP000199391">
    <property type="component" value="Unassembled WGS sequence"/>
</dbReference>
<evidence type="ECO:0000256" key="8">
    <source>
        <dbReference type="ARBA" id="ARBA00023077"/>
    </source>
</evidence>
<dbReference type="Pfam" id="PF07715">
    <property type="entry name" value="Plug"/>
    <property type="match status" value="1"/>
</dbReference>
<feature type="region of interest" description="Disordered" evidence="12">
    <location>
        <begin position="57"/>
        <end position="98"/>
    </location>
</feature>
<evidence type="ECO:0000256" key="3">
    <source>
        <dbReference type="ARBA" id="ARBA00022452"/>
    </source>
</evidence>
<dbReference type="GO" id="GO:0009279">
    <property type="term" value="C:cell outer membrane"/>
    <property type="evidence" value="ECO:0007669"/>
    <property type="project" value="UniProtKB-SubCell"/>
</dbReference>
<keyword evidence="3 11" id="KW-1134">Transmembrane beta strand</keyword>
<proteinExistence type="inferred from homology"/>
<feature type="signal peptide" evidence="13">
    <location>
        <begin position="1"/>
        <end position="32"/>
    </location>
</feature>
<accession>A0A1I7JCU4</accession>
<dbReference type="OrthoDB" id="8538693at2"/>
<organism evidence="15 16">
    <name type="scientific">Pseudoduganella namucuonensis</name>
    <dbReference type="NCBI Taxonomy" id="1035707"/>
    <lineage>
        <taxon>Bacteria</taxon>
        <taxon>Pseudomonadati</taxon>
        <taxon>Pseudomonadota</taxon>
        <taxon>Betaproteobacteria</taxon>
        <taxon>Burkholderiales</taxon>
        <taxon>Oxalobacteraceae</taxon>
        <taxon>Telluria group</taxon>
        <taxon>Pseudoduganella</taxon>
    </lineage>
</organism>
<dbReference type="AlphaFoldDB" id="A0A1I7JCU4"/>
<evidence type="ECO:0000256" key="11">
    <source>
        <dbReference type="PROSITE-ProRule" id="PRU01360"/>
    </source>
</evidence>
<evidence type="ECO:0000256" key="13">
    <source>
        <dbReference type="SAM" id="SignalP"/>
    </source>
</evidence>
<dbReference type="PROSITE" id="PS52016">
    <property type="entry name" value="TONB_DEPENDENT_REC_3"/>
    <property type="match status" value="1"/>
</dbReference>
<dbReference type="PANTHER" id="PTHR32552">
    <property type="entry name" value="FERRICHROME IRON RECEPTOR-RELATED"/>
    <property type="match status" value="1"/>
</dbReference>
<keyword evidence="5 11" id="KW-0812">Transmembrane</keyword>
<sequence>MRKTSRSTRSTHPLRLLPIAALLAGAGFDAHAADNPTVAELQAEIARVQAENARLRQALAAQPSAQPAATPPSATSSATGAAAGTGPASGAIAAAPAAEEEPQALGAVTVRGKKKIEALKDVPLSVSVVSGAELDRELAQDMSAITKRGANVQFNQNNTRGASLSVRGLGKRSFTETQDPSVGVVVDGVSYGLSQLANFDFYDVESVDITRGPQGTLGGKGASSGVVTINTRRPSFYPTADFQLTYGQRETLIAKANLGGAVIEDLLAWRGSFVAHRARGYYTNNFDRNYSLYNKNRVSGRTQFLLTPTADFNARFSFDLEPHAPQVQNGLTFYHNQPDTFADGSLTDPSGTTARAKFTGFRNTAGVFTEGRAWFQGRSFNGAPYTYEDNYIGENRLNFNQNQGQTVHNKGASAELTWNLPLHTLTSNTAVRRYSFDAHNDEGTPFDISRDGGGGVQYRQFTQELKLKSKPGGKLDYTTGLFLIKTKDDISSKSGWGSDAGAWFATTAQYNTLDRNAGANRGAGLALLKDALDDGAVKGDTYVETTSTALFGNTAWHVTEAATLTGGLRVTKEDRQTRDERLLVANGSGSALNPVAVRGVALGGFASNAAGGLADGNSAAQLALADAVARRYYGAASYGALTAAQQAQVAAAKALRAGQIGQLISGVTSEYDDTLYTATLSPSYRFSERYTAYASWQYGEKSGSALNVNGVSANVRPEKTNAFEIGLKSALLENTLILNADLFLMNIKDYQSTVRVVDEFTTQTNIANGQANPLAYVSAQGNVPKARARGLEFDGVYSGIPDLSIRFSGAWNDARYISFPQAAKPDELAYLPGNYIDQGGLALPGAARWTGNVGAEYRAPLRWLAGGHQLHASFNTAFTSRYNNSDTLSSYGWISGGATSDLSLGVATKAGFDVSVVVKNAFDNRKHEAAWLSYSPNPYPRWFGLVFSGKL</sequence>
<evidence type="ECO:0000256" key="6">
    <source>
        <dbReference type="ARBA" id="ARBA00023004"/>
    </source>
</evidence>
<protein>
    <submittedName>
        <fullName evidence="15">Iron complex outermembrane recepter protein</fullName>
    </submittedName>
</protein>
<evidence type="ECO:0000256" key="10">
    <source>
        <dbReference type="ARBA" id="ARBA00023237"/>
    </source>
</evidence>
<dbReference type="InterPro" id="IPR036942">
    <property type="entry name" value="Beta-barrel_TonB_sf"/>
</dbReference>
<evidence type="ECO:0000256" key="4">
    <source>
        <dbReference type="ARBA" id="ARBA00022496"/>
    </source>
</evidence>
<dbReference type="EMBL" id="FPBO01000011">
    <property type="protein sequence ID" value="SFU83006.1"/>
    <property type="molecule type" value="Genomic_DNA"/>
</dbReference>
<gene>
    <name evidence="15" type="ORF">SAMN05216552_10114</name>
</gene>
<dbReference type="PANTHER" id="PTHR32552:SF81">
    <property type="entry name" value="TONB-DEPENDENT OUTER MEMBRANE RECEPTOR"/>
    <property type="match status" value="1"/>
</dbReference>
<dbReference type="GO" id="GO:0006826">
    <property type="term" value="P:iron ion transport"/>
    <property type="evidence" value="ECO:0007669"/>
    <property type="project" value="UniProtKB-KW"/>
</dbReference>
<evidence type="ECO:0000256" key="2">
    <source>
        <dbReference type="ARBA" id="ARBA00022448"/>
    </source>
</evidence>
<dbReference type="STRING" id="1035707.SAMN05216552_10114"/>
<keyword evidence="16" id="KW-1185">Reference proteome</keyword>
<keyword evidence="10 11" id="KW-0998">Cell outer membrane</keyword>
<keyword evidence="13" id="KW-0732">Signal</keyword>
<evidence type="ECO:0000313" key="15">
    <source>
        <dbReference type="EMBL" id="SFU83006.1"/>
    </source>
</evidence>
<keyword evidence="6" id="KW-0408">Iron</keyword>
<evidence type="ECO:0000256" key="9">
    <source>
        <dbReference type="ARBA" id="ARBA00023136"/>
    </source>
</evidence>